<feature type="transmembrane region" description="Helical" evidence="1">
    <location>
        <begin position="55"/>
        <end position="74"/>
    </location>
</feature>
<protein>
    <submittedName>
        <fullName evidence="2">MFS transporter, putative metabolite:H+ symporter</fullName>
    </submittedName>
</protein>
<reference evidence="2 3" key="1">
    <citation type="submission" date="2016-11" db="EMBL/GenBank/DDBJ databases">
        <authorList>
            <person name="Varghese N."/>
            <person name="Submissions S."/>
        </authorList>
    </citation>
    <scope>NUCLEOTIDE SEQUENCE [LARGE SCALE GENOMIC DNA]</scope>
    <source>
        <strain evidence="2 3">DSM 1</strain>
    </source>
</reference>
<evidence type="ECO:0000256" key="1">
    <source>
        <dbReference type="SAM" id="Phobius"/>
    </source>
</evidence>
<accession>A0A8B4BUQ0</accession>
<evidence type="ECO:0000313" key="3">
    <source>
        <dbReference type="Proteomes" id="UP000184029"/>
    </source>
</evidence>
<organism evidence="2 3">
    <name type="scientific">Heyndrickxia coagulans DSM 1 = ATCC 7050</name>
    <dbReference type="NCBI Taxonomy" id="1121088"/>
    <lineage>
        <taxon>Bacteria</taxon>
        <taxon>Bacillati</taxon>
        <taxon>Bacillota</taxon>
        <taxon>Bacilli</taxon>
        <taxon>Bacillales</taxon>
        <taxon>Bacillaceae</taxon>
        <taxon>Heyndrickxia</taxon>
    </lineage>
</organism>
<evidence type="ECO:0000313" key="2">
    <source>
        <dbReference type="EMBL" id="SHF40285.1"/>
    </source>
</evidence>
<keyword evidence="1" id="KW-0472">Membrane</keyword>
<dbReference type="InterPro" id="IPR036259">
    <property type="entry name" value="MFS_trans_sf"/>
</dbReference>
<dbReference type="EMBL" id="FQUB01000038">
    <property type="protein sequence ID" value="SHF40285.1"/>
    <property type="molecule type" value="Genomic_DNA"/>
</dbReference>
<comment type="caution">
    <text evidence="2">The sequence shown here is derived from an EMBL/GenBank/DDBJ whole genome shotgun (WGS) entry which is preliminary data.</text>
</comment>
<keyword evidence="1" id="KW-0812">Transmembrane</keyword>
<dbReference type="Proteomes" id="UP000184029">
    <property type="component" value="Unassembled WGS sequence"/>
</dbReference>
<dbReference type="GeneID" id="29813800"/>
<dbReference type="KEGG" id="bcoa:BF29_2927"/>
<feature type="transmembrane region" description="Helical" evidence="1">
    <location>
        <begin position="21"/>
        <end position="43"/>
    </location>
</feature>
<keyword evidence="1" id="KW-1133">Transmembrane helix</keyword>
<sequence>MAVTIGAQLDQLAVGKYHKRATIIIGVGLFFEFFEVFLASVLGSVLSEEFHVKSSMLSLLLGSSFLGAFAKMLYPLKQ</sequence>
<name>A0A8B4BUQ0_HEYCO</name>
<dbReference type="RefSeq" id="WP_029142375.1">
    <property type="nucleotide sequence ID" value="NZ_ALAS01000291.1"/>
</dbReference>
<dbReference type="AlphaFoldDB" id="A0A8B4BUQ0"/>
<dbReference type="SUPFAM" id="SSF103473">
    <property type="entry name" value="MFS general substrate transporter"/>
    <property type="match status" value="1"/>
</dbReference>
<gene>
    <name evidence="2" type="ORF">SAMN02745208_01942</name>
</gene>
<proteinExistence type="predicted"/>